<gene>
    <name evidence="8" type="ORF">CLAU1311_LOCUS6514</name>
</gene>
<evidence type="ECO:0000256" key="1">
    <source>
        <dbReference type="ARBA" id="ARBA00004141"/>
    </source>
</evidence>
<dbReference type="PANTHER" id="PTHR31585">
    <property type="entry name" value="FOLATE-BIOPTERIN TRANSPORTER 1, CHLOROPLASTIC"/>
    <property type="match status" value="1"/>
</dbReference>
<dbReference type="InterPro" id="IPR039309">
    <property type="entry name" value="BT1"/>
</dbReference>
<reference evidence="8" key="1">
    <citation type="submission" date="2021-01" db="EMBL/GenBank/DDBJ databases">
        <authorList>
            <person name="Corre E."/>
            <person name="Pelletier E."/>
            <person name="Niang G."/>
            <person name="Scheremetjew M."/>
            <person name="Finn R."/>
            <person name="Kale V."/>
            <person name="Holt S."/>
            <person name="Cochrane G."/>
            <person name="Meng A."/>
            <person name="Brown T."/>
            <person name="Cohen L."/>
        </authorList>
    </citation>
    <scope>NUCLEOTIDE SEQUENCE</scope>
    <source>
        <strain evidence="8">RCC856</strain>
    </source>
</reference>
<dbReference type="Pfam" id="PF03092">
    <property type="entry name" value="BT1"/>
    <property type="match status" value="1"/>
</dbReference>
<feature type="transmembrane region" description="Helical" evidence="7">
    <location>
        <begin position="54"/>
        <end position="73"/>
    </location>
</feature>
<dbReference type="PANTHER" id="PTHR31585:SF0">
    <property type="entry name" value="FOLATE-BIOPTERIN TRANSPORTER 1, CHLOROPLASTIC"/>
    <property type="match status" value="1"/>
</dbReference>
<feature type="transmembrane region" description="Helical" evidence="7">
    <location>
        <begin position="124"/>
        <end position="144"/>
    </location>
</feature>
<keyword evidence="5 7" id="KW-1133">Transmembrane helix</keyword>
<dbReference type="Gene3D" id="1.20.1250.20">
    <property type="entry name" value="MFS general substrate transporter like domains"/>
    <property type="match status" value="1"/>
</dbReference>
<keyword evidence="6 7" id="KW-0472">Membrane</keyword>
<feature type="transmembrane region" description="Helical" evidence="7">
    <location>
        <begin position="151"/>
        <end position="169"/>
    </location>
</feature>
<evidence type="ECO:0000313" key="8">
    <source>
        <dbReference type="EMBL" id="CAE0023554.1"/>
    </source>
</evidence>
<evidence type="ECO:0000256" key="6">
    <source>
        <dbReference type="ARBA" id="ARBA00023136"/>
    </source>
</evidence>
<evidence type="ECO:0000256" key="2">
    <source>
        <dbReference type="ARBA" id="ARBA00007015"/>
    </source>
</evidence>
<feature type="transmembrane region" description="Helical" evidence="7">
    <location>
        <begin position="20"/>
        <end position="42"/>
    </location>
</feature>
<dbReference type="SUPFAM" id="SSF103473">
    <property type="entry name" value="MFS general substrate transporter"/>
    <property type="match status" value="1"/>
</dbReference>
<proteinExistence type="inferred from homology"/>
<keyword evidence="4 7" id="KW-0812">Transmembrane</keyword>
<organism evidence="8">
    <name type="scientific">Chloropicon laureae</name>
    <dbReference type="NCBI Taxonomy" id="464258"/>
    <lineage>
        <taxon>Eukaryota</taxon>
        <taxon>Viridiplantae</taxon>
        <taxon>Chlorophyta</taxon>
        <taxon>Chloropicophyceae</taxon>
        <taxon>Chloropicales</taxon>
        <taxon>Chloropicaceae</taxon>
        <taxon>Chloropicon</taxon>
    </lineage>
</organism>
<protein>
    <submittedName>
        <fullName evidence="8">Uncharacterized protein</fullName>
    </submittedName>
</protein>
<dbReference type="GO" id="GO:0016020">
    <property type="term" value="C:membrane"/>
    <property type="evidence" value="ECO:0007669"/>
    <property type="project" value="UniProtKB-SubCell"/>
</dbReference>
<dbReference type="InterPro" id="IPR036259">
    <property type="entry name" value="MFS_trans_sf"/>
</dbReference>
<sequence length="220" mass="23752">MENVKSQGTKLWAAVKEPAILYPMSFIFLFQATPVPESAFFFFKTEKLGFSPDFLGQVNFVSRLAMLAGITGYNTYLKKVPLRTLFKWVIWAGFAIGSTQLVLISGYNKTLGISDEVFAMGDTAVLTVLGQLSFMPLLVLAAQLCPEGVEATLFATLMSILNAGTFIGTSLGGGLTSLFGVTSDNFDNMFALVATSLVLSLTPLLLLNMVPSDITSEEDD</sequence>
<name>A0A7S3E4P1_9CHLO</name>
<accession>A0A7S3E4P1</accession>
<evidence type="ECO:0000256" key="4">
    <source>
        <dbReference type="ARBA" id="ARBA00022692"/>
    </source>
</evidence>
<dbReference type="EMBL" id="HBHU01009966">
    <property type="protein sequence ID" value="CAE0023554.1"/>
    <property type="molecule type" value="Transcribed_RNA"/>
</dbReference>
<evidence type="ECO:0000256" key="3">
    <source>
        <dbReference type="ARBA" id="ARBA00022448"/>
    </source>
</evidence>
<dbReference type="AlphaFoldDB" id="A0A7S3E4P1"/>
<keyword evidence="3" id="KW-0813">Transport</keyword>
<feature type="transmembrane region" description="Helical" evidence="7">
    <location>
        <begin position="189"/>
        <end position="207"/>
    </location>
</feature>
<evidence type="ECO:0000256" key="7">
    <source>
        <dbReference type="SAM" id="Phobius"/>
    </source>
</evidence>
<comment type="similarity">
    <text evidence="2">Belongs to the major facilitator superfamily. Folate-biopterin transporter (TC 2.A.71) family.</text>
</comment>
<feature type="transmembrane region" description="Helical" evidence="7">
    <location>
        <begin position="85"/>
        <end position="104"/>
    </location>
</feature>
<comment type="subcellular location">
    <subcellularLocation>
        <location evidence="1">Membrane</location>
        <topology evidence="1">Multi-pass membrane protein</topology>
    </subcellularLocation>
</comment>
<evidence type="ECO:0000256" key="5">
    <source>
        <dbReference type="ARBA" id="ARBA00022989"/>
    </source>
</evidence>